<evidence type="ECO:0000313" key="4">
    <source>
        <dbReference type="Proteomes" id="UP000044377"/>
    </source>
</evidence>
<keyword evidence="4" id="KW-1185">Reference proteome</keyword>
<comment type="pathway">
    <text evidence="2">Carbohydrate biosynthesis; gluconeogenesis.</text>
</comment>
<dbReference type="AlphaFoldDB" id="A0A0G4JYB3"/>
<comment type="catalytic activity">
    <reaction evidence="2">
        <text>D-glyceraldehyde 3-phosphate = dihydroxyacetone phosphate</text>
        <dbReference type="Rhea" id="RHEA:18585"/>
        <dbReference type="ChEBI" id="CHEBI:57642"/>
        <dbReference type="ChEBI" id="CHEBI:59776"/>
        <dbReference type="EC" id="5.3.1.1"/>
    </reaction>
</comment>
<sequence length="259" mass="28667">MSLNLVIGTSHKTYFGYRQTQNWCRQVADILRRQSAELTAQLQLFTFPAMPAVAATLQYFNGTTMATGAQNICAAPPGAWTGETSAAMLQEMGCRYVELGHAERRRHFGETTEIINQKIDMAFASYLTPVICIGEDRQMSAEDAAIFAINQVQALLAHREETPLPPAIFAWEPQWAIGAPQPASDEYIRHICKALRAHLHQYYGPQFQVIYGGSAGPGLLSRLWPDVDGIFLGRFAHQPQAFASILDEAQKIITSHSGN</sequence>
<gene>
    <name evidence="3" type="ORF">BN1221_03448c</name>
</gene>
<keyword evidence="1 2" id="KW-0413">Isomerase</keyword>
<dbReference type="SUPFAM" id="SSF51351">
    <property type="entry name" value="Triosephosphate isomerase (TIM)"/>
    <property type="match status" value="1"/>
</dbReference>
<keyword evidence="2" id="KW-0312">Gluconeogenesis</keyword>
<comment type="subcellular location">
    <subcellularLocation>
        <location evidence="2">Cytoplasm</location>
    </subcellularLocation>
</comment>
<dbReference type="GO" id="GO:0004807">
    <property type="term" value="F:triose-phosphate isomerase activity"/>
    <property type="evidence" value="ECO:0007669"/>
    <property type="project" value="UniProtKB-EC"/>
</dbReference>
<dbReference type="PANTHER" id="PTHR21139:SF2">
    <property type="entry name" value="TRIOSEPHOSPHATE ISOMERASE"/>
    <property type="match status" value="1"/>
</dbReference>
<dbReference type="InterPro" id="IPR000652">
    <property type="entry name" value="Triosephosphate_isomerase"/>
</dbReference>
<keyword evidence="2" id="KW-0324">Glycolysis</keyword>
<dbReference type="GO" id="GO:0006096">
    <property type="term" value="P:glycolytic process"/>
    <property type="evidence" value="ECO:0007669"/>
    <property type="project" value="UniProtKB-UniPathway"/>
</dbReference>
<reference evidence="4" key="1">
    <citation type="submission" date="2015-01" db="EMBL/GenBank/DDBJ databases">
        <authorList>
            <person name="Paterson Steve"/>
        </authorList>
    </citation>
    <scope>NUCLEOTIDE SEQUENCE [LARGE SCALE GENOMIC DNA]</scope>
    <source>
        <strain evidence="4">OBR1</strain>
    </source>
</reference>
<evidence type="ECO:0000256" key="1">
    <source>
        <dbReference type="ARBA" id="ARBA00023235"/>
    </source>
</evidence>
<dbReference type="EMBL" id="CGIG01000001">
    <property type="protein sequence ID" value="CPR18864.1"/>
    <property type="molecule type" value="Genomic_DNA"/>
</dbReference>
<dbReference type="UniPathway" id="UPA00138"/>
<dbReference type="STRING" id="1109412.BN1221_03448c"/>
<proteinExistence type="inferred from homology"/>
<dbReference type="UniPathway" id="UPA00109">
    <property type="reaction ID" value="UER00189"/>
</dbReference>
<dbReference type="InterPro" id="IPR013785">
    <property type="entry name" value="Aldolase_TIM"/>
</dbReference>
<keyword evidence="2" id="KW-0963">Cytoplasm</keyword>
<comment type="similarity">
    <text evidence="2">Belongs to the triosephosphate isomerase family.</text>
</comment>
<name>A0A0G4JYB3_9GAMM</name>
<comment type="subunit">
    <text evidence="2">Homodimer.</text>
</comment>
<dbReference type="PROSITE" id="PS51440">
    <property type="entry name" value="TIM_2"/>
    <property type="match status" value="1"/>
</dbReference>
<dbReference type="GO" id="GO:0046166">
    <property type="term" value="P:glyceraldehyde-3-phosphate biosynthetic process"/>
    <property type="evidence" value="ECO:0007669"/>
    <property type="project" value="TreeGrafter"/>
</dbReference>
<dbReference type="Pfam" id="PF00121">
    <property type="entry name" value="TIM"/>
    <property type="match status" value="1"/>
</dbReference>
<dbReference type="CDD" id="cd00311">
    <property type="entry name" value="TIM"/>
    <property type="match status" value="1"/>
</dbReference>
<evidence type="ECO:0000256" key="2">
    <source>
        <dbReference type="RuleBase" id="RU363013"/>
    </source>
</evidence>
<dbReference type="GO" id="GO:0005829">
    <property type="term" value="C:cytosol"/>
    <property type="evidence" value="ECO:0007669"/>
    <property type="project" value="TreeGrafter"/>
</dbReference>
<organism evidence="3 4">
    <name type="scientific">Brenneria goodwinii</name>
    <dbReference type="NCBI Taxonomy" id="1109412"/>
    <lineage>
        <taxon>Bacteria</taxon>
        <taxon>Pseudomonadati</taxon>
        <taxon>Pseudomonadota</taxon>
        <taxon>Gammaproteobacteria</taxon>
        <taxon>Enterobacterales</taxon>
        <taxon>Pectobacteriaceae</taxon>
        <taxon>Brenneria</taxon>
    </lineage>
</organism>
<dbReference type="InterPro" id="IPR035990">
    <property type="entry name" value="TIM_sf"/>
</dbReference>
<dbReference type="GO" id="GO:0019563">
    <property type="term" value="P:glycerol catabolic process"/>
    <property type="evidence" value="ECO:0007669"/>
    <property type="project" value="TreeGrafter"/>
</dbReference>
<dbReference type="Gene3D" id="3.20.20.70">
    <property type="entry name" value="Aldolase class I"/>
    <property type="match status" value="1"/>
</dbReference>
<protein>
    <recommendedName>
        <fullName evidence="2">Triosephosphate isomerase</fullName>
        <ecNumber evidence="2">5.3.1.1</ecNumber>
    </recommendedName>
</protein>
<dbReference type="RefSeq" id="WP_048638310.1">
    <property type="nucleotide sequence ID" value="NZ_CGIG01000001.1"/>
</dbReference>
<dbReference type="PANTHER" id="PTHR21139">
    <property type="entry name" value="TRIOSEPHOSPHATE ISOMERASE"/>
    <property type="match status" value="1"/>
</dbReference>
<dbReference type="Proteomes" id="UP000044377">
    <property type="component" value="Unassembled WGS sequence"/>
</dbReference>
<dbReference type="OrthoDB" id="9809429at2"/>
<dbReference type="GO" id="GO:0006094">
    <property type="term" value="P:gluconeogenesis"/>
    <property type="evidence" value="ECO:0007669"/>
    <property type="project" value="UniProtKB-UniPathway"/>
</dbReference>
<comment type="pathway">
    <text evidence="2">Carbohydrate degradation; glycolysis; D-glyceraldehyde 3-phosphate from glycerone phosphate: step 1/1.</text>
</comment>
<accession>A0A0G4JYB3</accession>
<dbReference type="EC" id="5.3.1.1" evidence="2"/>
<evidence type="ECO:0000313" key="3">
    <source>
        <dbReference type="EMBL" id="CPR18864.1"/>
    </source>
</evidence>